<dbReference type="GO" id="GO:0005829">
    <property type="term" value="C:cytosol"/>
    <property type="evidence" value="ECO:0007669"/>
    <property type="project" value="TreeGrafter"/>
</dbReference>
<dbReference type="Proteomes" id="UP001181347">
    <property type="component" value="Unassembled WGS sequence"/>
</dbReference>
<dbReference type="GO" id="GO:0008270">
    <property type="term" value="F:zinc ion binding"/>
    <property type="evidence" value="ECO:0007669"/>
    <property type="project" value="InterPro"/>
</dbReference>
<evidence type="ECO:0000256" key="3">
    <source>
        <dbReference type="ARBA" id="ARBA00038412"/>
    </source>
</evidence>
<accession>A0AAE4RW52</accession>
<evidence type="ECO:0000313" key="8">
    <source>
        <dbReference type="Proteomes" id="UP001181347"/>
    </source>
</evidence>
<protein>
    <recommendedName>
        <fullName evidence="4">Putative HNH nuclease YajD</fullName>
    </recommendedName>
</protein>
<dbReference type="PANTHER" id="PTHR41286:SF1">
    <property type="entry name" value="HNH NUCLEASE YAJD-RELATED"/>
    <property type="match status" value="1"/>
</dbReference>
<gene>
    <name evidence="7" type="ORF">RVH17_02880</name>
</gene>
<evidence type="ECO:0000313" key="7">
    <source>
        <dbReference type="EMBL" id="MDU0259063.1"/>
    </source>
</evidence>
<sequence>MPHLKRTVRRPWLPEHKPQSGRRHANTEFYRSAAWRKLRLVKLEQQPLCEECLKHDRHTPAQMVDHIVPINRGGAPLDLQNLQSLCNSCHNRKSARERR</sequence>
<dbReference type="InterPro" id="IPR002711">
    <property type="entry name" value="HNH"/>
</dbReference>
<feature type="region of interest" description="Disordered" evidence="5">
    <location>
        <begin position="1"/>
        <end position="26"/>
    </location>
</feature>
<dbReference type="SMART" id="SM00507">
    <property type="entry name" value="HNHc"/>
    <property type="match status" value="1"/>
</dbReference>
<comment type="similarity">
    <text evidence="3">Belongs to the HNH nuclease family.</text>
</comment>
<comment type="caution">
    <text evidence="7">The sequence shown here is derived from an EMBL/GenBank/DDBJ whole genome shotgun (WGS) entry which is preliminary data.</text>
</comment>
<evidence type="ECO:0000256" key="2">
    <source>
        <dbReference type="ARBA" id="ARBA00022801"/>
    </source>
</evidence>
<keyword evidence="2 7" id="KW-0378">Hydrolase</keyword>
<keyword evidence="1" id="KW-0540">Nuclease</keyword>
<name>A0AAE4RW52_9BACT</name>
<evidence type="ECO:0000256" key="5">
    <source>
        <dbReference type="SAM" id="MobiDB-lite"/>
    </source>
</evidence>
<dbReference type="GO" id="GO:0016787">
    <property type="term" value="F:hydrolase activity"/>
    <property type="evidence" value="ECO:0007669"/>
    <property type="project" value="UniProtKB-KW"/>
</dbReference>
<evidence type="ECO:0000256" key="4">
    <source>
        <dbReference type="ARBA" id="ARBA00040194"/>
    </source>
</evidence>
<proteinExistence type="inferred from homology"/>
<dbReference type="CDD" id="cd00085">
    <property type="entry name" value="HNHc"/>
    <property type="match status" value="1"/>
</dbReference>
<dbReference type="AlphaFoldDB" id="A0AAE4RW52"/>
<reference evidence="7" key="1">
    <citation type="submission" date="2023-10" db="EMBL/GenBank/DDBJ databases">
        <title>Genome Sequence of the Bacteria from From Gut Wall in Crohn's Disease.</title>
        <authorList>
            <person name="Rodriguez-Palacios A."/>
        </authorList>
    </citation>
    <scope>NUCLEOTIDE SEQUENCE</scope>
    <source>
        <strain evidence="7">CavFT-hAR58</strain>
    </source>
</reference>
<dbReference type="InterPro" id="IPR003615">
    <property type="entry name" value="HNH_nuc"/>
</dbReference>
<dbReference type="GO" id="GO:0004519">
    <property type="term" value="F:endonuclease activity"/>
    <property type="evidence" value="ECO:0007669"/>
    <property type="project" value="UniProtKB-KW"/>
</dbReference>
<dbReference type="Gene3D" id="1.10.30.50">
    <property type="match status" value="1"/>
</dbReference>
<evidence type="ECO:0000256" key="1">
    <source>
        <dbReference type="ARBA" id="ARBA00022722"/>
    </source>
</evidence>
<dbReference type="PANTHER" id="PTHR41286">
    <property type="entry name" value="HNH NUCLEASE YAJD-RELATED"/>
    <property type="match status" value="1"/>
</dbReference>
<dbReference type="EMBL" id="JAWDES010000004">
    <property type="protein sequence ID" value="MDU0259063.1"/>
    <property type="molecule type" value="Genomic_DNA"/>
</dbReference>
<dbReference type="Pfam" id="PF01844">
    <property type="entry name" value="HNH"/>
    <property type="match status" value="1"/>
</dbReference>
<evidence type="ECO:0000259" key="6">
    <source>
        <dbReference type="SMART" id="SM00507"/>
    </source>
</evidence>
<organism evidence="7 8">
    <name type="scientific">Alistipes finegoldii</name>
    <dbReference type="NCBI Taxonomy" id="214856"/>
    <lineage>
        <taxon>Bacteria</taxon>
        <taxon>Pseudomonadati</taxon>
        <taxon>Bacteroidota</taxon>
        <taxon>Bacteroidia</taxon>
        <taxon>Bacteroidales</taxon>
        <taxon>Rikenellaceae</taxon>
        <taxon>Alistipes</taxon>
    </lineage>
</organism>
<keyword evidence="7" id="KW-0255">Endonuclease</keyword>
<feature type="domain" description="HNH nuclease" evidence="6">
    <location>
        <begin position="37"/>
        <end position="91"/>
    </location>
</feature>
<dbReference type="GO" id="GO:0003676">
    <property type="term" value="F:nucleic acid binding"/>
    <property type="evidence" value="ECO:0007669"/>
    <property type="project" value="InterPro"/>
</dbReference>
<dbReference type="RefSeq" id="WP_195579428.1">
    <property type="nucleotide sequence ID" value="NZ_DAIMAG010000001.1"/>
</dbReference>